<dbReference type="EMBL" id="JACVEL010000006">
    <property type="protein sequence ID" value="MBC9812823.1"/>
    <property type="molecule type" value="Genomic_DNA"/>
</dbReference>
<dbReference type="InterPro" id="IPR038352">
    <property type="entry name" value="Imelysin_sf"/>
</dbReference>
<comment type="subcellular location">
    <subcellularLocation>
        <location evidence="1">Cell envelope</location>
    </subcellularLocation>
</comment>
<keyword evidence="2" id="KW-0732">Signal</keyword>
<name>A0A8J6PCX6_9FLAO</name>
<dbReference type="InterPro" id="IPR018976">
    <property type="entry name" value="Imelysin-like"/>
</dbReference>
<keyword evidence="5" id="KW-1185">Reference proteome</keyword>
<comment type="caution">
    <text evidence="4">The sequence shown here is derived from an EMBL/GenBank/DDBJ whole genome shotgun (WGS) entry which is preliminary data.</text>
</comment>
<evidence type="ECO:0000313" key="5">
    <source>
        <dbReference type="Proteomes" id="UP000652681"/>
    </source>
</evidence>
<evidence type="ECO:0000256" key="2">
    <source>
        <dbReference type="ARBA" id="ARBA00022729"/>
    </source>
</evidence>
<proteinExistence type="predicted"/>
<evidence type="ECO:0000259" key="3">
    <source>
        <dbReference type="Pfam" id="PF09375"/>
    </source>
</evidence>
<accession>A0A8J6PCX6</accession>
<dbReference type="PROSITE" id="PS51257">
    <property type="entry name" value="PROKAR_LIPOPROTEIN"/>
    <property type="match status" value="1"/>
</dbReference>
<organism evidence="4 5">
    <name type="scientific">Taishania pollutisoli</name>
    <dbReference type="NCBI Taxonomy" id="2766479"/>
    <lineage>
        <taxon>Bacteria</taxon>
        <taxon>Pseudomonadati</taxon>
        <taxon>Bacteroidota</taxon>
        <taxon>Flavobacteriia</taxon>
        <taxon>Flavobacteriales</taxon>
        <taxon>Crocinitomicaceae</taxon>
        <taxon>Taishania</taxon>
    </lineage>
</organism>
<dbReference type="AlphaFoldDB" id="A0A8J6PCX6"/>
<feature type="domain" description="Imelysin-like" evidence="3">
    <location>
        <begin position="54"/>
        <end position="365"/>
    </location>
</feature>
<dbReference type="Gene3D" id="1.20.1420.20">
    <property type="entry name" value="M75 peptidase, HXXE motif"/>
    <property type="match status" value="1"/>
</dbReference>
<dbReference type="GO" id="GO:0030313">
    <property type="term" value="C:cell envelope"/>
    <property type="evidence" value="ECO:0007669"/>
    <property type="project" value="UniProtKB-SubCell"/>
</dbReference>
<reference evidence="4" key="1">
    <citation type="submission" date="2020-09" db="EMBL/GenBank/DDBJ databases">
        <title>Taishania pollutisoli gen. nov., sp. nov., Isolated from Tetrabromobisphenol A-Contaminated Soil.</title>
        <authorList>
            <person name="Chen Q."/>
        </authorList>
    </citation>
    <scope>NUCLEOTIDE SEQUENCE</scope>
    <source>
        <strain evidence="4">CZZ-1</strain>
    </source>
</reference>
<evidence type="ECO:0000256" key="1">
    <source>
        <dbReference type="ARBA" id="ARBA00004196"/>
    </source>
</evidence>
<dbReference type="Pfam" id="PF09375">
    <property type="entry name" value="Peptidase_M75"/>
    <property type="match status" value="1"/>
</dbReference>
<dbReference type="Proteomes" id="UP000652681">
    <property type="component" value="Unassembled WGS sequence"/>
</dbReference>
<protein>
    <recommendedName>
        <fullName evidence="3">Imelysin-like domain-containing protein</fullName>
    </recommendedName>
</protein>
<evidence type="ECO:0000313" key="4">
    <source>
        <dbReference type="EMBL" id="MBC9812823.1"/>
    </source>
</evidence>
<dbReference type="RefSeq" id="WP_216714209.1">
    <property type="nucleotide sequence ID" value="NZ_JACVEL010000006.1"/>
</dbReference>
<gene>
    <name evidence="4" type="ORF">H9Y05_10105</name>
</gene>
<sequence>MKKRQIISFVLIATASFFMSSSCKKKQDEQTAYTYQVSRLKPAYYKTQRMLLQNFQAAVGELKIHTNAFYSLSGQSYLEACRERWKTAYEQFVLLGPYTRGYATVDIGYDATKQLIQVYPINYRYVDYAEDSPNGGIINDVDNYPTIQFLNTLHQVGGEQNCTIGFHVLEFLLWGEDLSLTGPGNTRDYKDYVTGGGGINVNRRRSFLDESMNRFSITVQELNVDENYERSVKNMDSKSFMFLMVGSLQQFIKDELVEKDIRLPLTTQNHHLEICDYSDHTLTILKKKIQAIRYALDGGTLFNGNGGTDYFLLDFISEVIPDEATKIKNQLDAIDADFSGITMTFENAVIDPAAAAKLQAIADKLMIIHGSLDVLLAKFK</sequence>